<organism evidence="1 2">
    <name type="scientific">Paxillus rubicundulus Ve08.2h10</name>
    <dbReference type="NCBI Taxonomy" id="930991"/>
    <lineage>
        <taxon>Eukaryota</taxon>
        <taxon>Fungi</taxon>
        <taxon>Dikarya</taxon>
        <taxon>Basidiomycota</taxon>
        <taxon>Agaricomycotina</taxon>
        <taxon>Agaricomycetes</taxon>
        <taxon>Agaricomycetidae</taxon>
        <taxon>Boletales</taxon>
        <taxon>Paxilineae</taxon>
        <taxon>Paxillaceae</taxon>
        <taxon>Paxillus</taxon>
    </lineage>
</organism>
<protein>
    <submittedName>
        <fullName evidence="1">Uncharacterized protein</fullName>
    </submittedName>
</protein>
<reference evidence="1 2" key="1">
    <citation type="submission" date="2014-04" db="EMBL/GenBank/DDBJ databases">
        <authorList>
            <consortium name="DOE Joint Genome Institute"/>
            <person name="Kuo A."/>
            <person name="Kohler A."/>
            <person name="Jargeat P."/>
            <person name="Nagy L.G."/>
            <person name="Floudas D."/>
            <person name="Copeland A."/>
            <person name="Barry K.W."/>
            <person name="Cichocki N."/>
            <person name="Veneault-Fourrey C."/>
            <person name="LaButti K."/>
            <person name="Lindquist E.A."/>
            <person name="Lipzen A."/>
            <person name="Lundell T."/>
            <person name="Morin E."/>
            <person name="Murat C."/>
            <person name="Sun H."/>
            <person name="Tunlid A."/>
            <person name="Henrissat B."/>
            <person name="Grigoriev I.V."/>
            <person name="Hibbett D.S."/>
            <person name="Martin F."/>
            <person name="Nordberg H.P."/>
            <person name="Cantor M.N."/>
            <person name="Hua S.X."/>
        </authorList>
    </citation>
    <scope>NUCLEOTIDE SEQUENCE [LARGE SCALE GENOMIC DNA]</scope>
    <source>
        <strain evidence="1 2">Ve08.2h10</strain>
    </source>
</reference>
<gene>
    <name evidence="1" type="ORF">PAXRUDRAFT_173456</name>
</gene>
<accession>A0A0D0CJ41</accession>
<feature type="non-terminal residue" evidence="1">
    <location>
        <position position="1"/>
    </location>
</feature>
<name>A0A0D0CJ41_9AGAM</name>
<dbReference type="EMBL" id="KN828267">
    <property type="protein sequence ID" value="KIK75213.1"/>
    <property type="molecule type" value="Genomic_DNA"/>
</dbReference>
<keyword evidence="2" id="KW-1185">Reference proteome</keyword>
<reference evidence="2" key="2">
    <citation type="submission" date="2015-01" db="EMBL/GenBank/DDBJ databases">
        <title>Evolutionary Origins and Diversification of the Mycorrhizal Mutualists.</title>
        <authorList>
            <consortium name="DOE Joint Genome Institute"/>
            <consortium name="Mycorrhizal Genomics Consortium"/>
            <person name="Kohler A."/>
            <person name="Kuo A."/>
            <person name="Nagy L.G."/>
            <person name="Floudas D."/>
            <person name="Copeland A."/>
            <person name="Barry K.W."/>
            <person name="Cichocki N."/>
            <person name="Veneault-Fourrey C."/>
            <person name="LaButti K."/>
            <person name="Lindquist E.A."/>
            <person name="Lipzen A."/>
            <person name="Lundell T."/>
            <person name="Morin E."/>
            <person name="Murat C."/>
            <person name="Riley R."/>
            <person name="Ohm R."/>
            <person name="Sun H."/>
            <person name="Tunlid A."/>
            <person name="Henrissat B."/>
            <person name="Grigoriev I.V."/>
            <person name="Hibbett D.S."/>
            <person name="Martin F."/>
        </authorList>
    </citation>
    <scope>NUCLEOTIDE SEQUENCE [LARGE SCALE GENOMIC DNA]</scope>
    <source>
        <strain evidence="2">Ve08.2h10</strain>
    </source>
</reference>
<sequence>QDYANPLTCFAMQDFPEDGGNGMLQVFHGQKLLHELPSPPAVCMKGNIYYINELLQDSLGRYFIPECFFLVTLSTAIGTHAGAPETKELYALGRAVERTDAGFIVSDEKEIIPTSMFRRSFEDIAYCPSELACGLMESSKVYASLSPNPWRVKSGGHMVYAVPLIIFMNDVLGNISKQWNKHHVIYMSNTNLPHEMLEEEFYVWFVTSSPHAAPMELMDAMKESVLKAAASGVVAWDCRDNEEVMLIPQGLFFGGDNPMQGEECSQAGLTCNYFC</sequence>
<dbReference type="STRING" id="930991.A0A0D0CJ41"/>
<evidence type="ECO:0000313" key="1">
    <source>
        <dbReference type="EMBL" id="KIK75213.1"/>
    </source>
</evidence>
<dbReference type="Proteomes" id="UP000054538">
    <property type="component" value="Unassembled WGS sequence"/>
</dbReference>
<evidence type="ECO:0000313" key="2">
    <source>
        <dbReference type="Proteomes" id="UP000054538"/>
    </source>
</evidence>
<dbReference type="AlphaFoldDB" id="A0A0D0CJ41"/>
<dbReference type="HOGENOM" id="CLU_066041_0_0_1"/>
<dbReference type="InParanoid" id="A0A0D0CJ41"/>
<dbReference type="OrthoDB" id="2689033at2759"/>
<proteinExistence type="predicted"/>